<dbReference type="InterPro" id="IPR036513">
    <property type="entry name" value="STAS_dom_sf"/>
</dbReference>
<accession>B8G3V2</accession>
<dbReference type="KEGG" id="cag:Cagg_2482"/>
<dbReference type="Pfam" id="PF01740">
    <property type="entry name" value="STAS"/>
    <property type="match status" value="1"/>
</dbReference>
<proteinExistence type="predicted"/>
<dbReference type="CDD" id="cd07041">
    <property type="entry name" value="STAS_RsbR_RsbS_like"/>
    <property type="match status" value="1"/>
</dbReference>
<evidence type="ECO:0000313" key="2">
    <source>
        <dbReference type="EMBL" id="ACL25354.1"/>
    </source>
</evidence>
<dbReference type="PROSITE" id="PS50801">
    <property type="entry name" value="STAS"/>
    <property type="match status" value="1"/>
</dbReference>
<keyword evidence="3" id="KW-1185">Reference proteome</keyword>
<feature type="domain" description="STAS" evidence="1">
    <location>
        <begin position="163"/>
        <end position="278"/>
    </location>
</feature>
<dbReference type="RefSeq" id="WP_015941212.1">
    <property type="nucleotide sequence ID" value="NC_011831.1"/>
</dbReference>
<sequence length="293" mass="32247">MTSIFTDLQDFILNRRTEILAELARRVQEQSEGYANLEREDMLSTMSTTIEELAEAIGTQDLASFLAHAEAVGEMRALGGLSLNDVLVAINNFRALTWEALEAFAAQRSDCTIATVRLVADLLAYFQRAMVNSFDVTYRGLYHQLRDQHEQITSQQQTIRELSTPILPLYEGILVLPLVGAIDSFRAGQIMERLLTAIAERQSDIVIIDITGVPVIDTAVANYLLQTARAAQLIGAQVILVGIGPEIAQTMVQLGVDLHSILIGAHLQNGIELAFKQLGRVIKPVMTTETSAR</sequence>
<dbReference type="InterPro" id="IPR025751">
    <property type="entry name" value="RsbRD_N_dom"/>
</dbReference>
<evidence type="ECO:0000259" key="1">
    <source>
        <dbReference type="PROSITE" id="PS50801"/>
    </source>
</evidence>
<dbReference type="eggNOG" id="COG1366">
    <property type="taxonomic scope" value="Bacteria"/>
</dbReference>
<dbReference type="Proteomes" id="UP000002508">
    <property type="component" value="Chromosome"/>
</dbReference>
<evidence type="ECO:0000313" key="3">
    <source>
        <dbReference type="Proteomes" id="UP000002508"/>
    </source>
</evidence>
<dbReference type="Gene3D" id="3.30.750.24">
    <property type="entry name" value="STAS domain"/>
    <property type="match status" value="1"/>
</dbReference>
<dbReference type="SUPFAM" id="SSF52091">
    <property type="entry name" value="SpoIIaa-like"/>
    <property type="match status" value="1"/>
</dbReference>
<reference evidence="2" key="1">
    <citation type="submission" date="2008-12" db="EMBL/GenBank/DDBJ databases">
        <title>Complete sequence of Chloroflexus aggregans DSM 9485.</title>
        <authorList>
            <consortium name="US DOE Joint Genome Institute"/>
            <person name="Lucas S."/>
            <person name="Copeland A."/>
            <person name="Lapidus A."/>
            <person name="Glavina del Rio T."/>
            <person name="Dalin E."/>
            <person name="Tice H."/>
            <person name="Pitluck S."/>
            <person name="Foster B."/>
            <person name="Larimer F."/>
            <person name="Land M."/>
            <person name="Hauser L."/>
            <person name="Kyrpides N."/>
            <person name="Mikhailova N."/>
            <person name="Bryant D."/>
            <person name="Richardson P."/>
        </authorList>
    </citation>
    <scope>NUCLEOTIDE SEQUENCE</scope>
    <source>
        <strain evidence="2">DSM 9485</strain>
    </source>
</reference>
<dbReference type="InterPro" id="IPR002645">
    <property type="entry name" value="STAS_dom"/>
</dbReference>
<name>B8G3V2_CHLAD</name>
<organism evidence="2 3">
    <name type="scientific">Chloroflexus aggregans (strain MD-66 / DSM 9485)</name>
    <dbReference type="NCBI Taxonomy" id="326427"/>
    <lineage>
        <taxon>Bacteria</taxon>
        <taxon>Bacillati</taxon>
        <taxon>Chloroflexota</taxon>
        <taxon>Chloroflexia</taxon>
        <taxon>Chloroflexales</taxon>
        <taxon>Chloroflexineae</taxon>
        <taxon>Chloroflexaceae</taxon>
        <taxon>Chloroflexus</taxon>
    </lineage>
</organism>
<dbReference type="AlphaFoldDB" id="B8G3V2"/>
<gene>
    <name evidence="2" type="ordered locus">Cagg_2482</name>
</gene>
<protein>
    <submittedName>
        <fullName evidence="2">Anti-sigma-factor antagonist</fullName>
    </submittedName>
</protein>
<dbReference type="Pfam" id="PF14361">
    <property type="entry name" value="RsbRD_N"/>
    <property type="match status" value="1"/>
</dbReference>
<dbReference type="OrthoDB" id="148669at2"/>
<dbReference type="HOGENOM" id="CLU_026775_0_0_0"/>
<dbReference type="InterPro" id="IPR051932">
    <property type="entry name" value="Bact_StressResp_Reg"/>
</dbReference>
<dbReference type="PANTHER" id="PTHR33745">
    <property type="entry name" value="RSBT ANTAGONIST PROTEIN RSBS-RELATED"/>
    <property type="match status" value="1"/>
</dbReference>
<dbReference type="STRING" id="326427.Cagg_2482"/>
<dbReference type="EMBL" id="CP001337">
    <property type="protein sequence ID" value="ACL25354.1"/>
    <property type="molecule type" value="Genomic_DNA"/>
</dbReference>
<dbReference type="PANTHER" id="PTHR33745:SF1">
    <property type="entry name" value="RSBT ANTAGONIST PROTEIN RSBS"/>
    <property type="match status" value="1"/>
</dbReference>